<feature type="region of interest" description="Disordered" evidence="1">
    <location>
        <begin position="129"/>
        <end position="158"/>
    </location>
</feature>
<gene>
    <name evidence="2" type="ORF">ID47_01210</name>
</gene>
<organism evidence="2 3">
    <name type="scientific">Candidatus Odyssella acanthamoebae</name>
    <dbReference type="NCBI Taxonomy" id="91604"/>
    <lineage>
        <taxon>Bacteria</taxon>
        <taxon>Pseudomonadati</taxon>
        <taxon>Pseudomonadota</taxon>
        <taxon>Alphaproteobacteria</taxon>
        <taxon>Holosporales</taxon>
        <taxon>Candidatus Paracaedibacteraceae</taxon>
        <taxon>Candidatus Odyssella</taxon>
    </lineage>
</organism>
<reference evidence="2 3" key="1">
    <citation type="submission" date="2014-07" db="EMBL/GenBank/DDBJ databases">
        <title>Comparative genomic insights into amoeba endosymbionts belonging to the families of Holosporaceae and Candidatus Midichloriaceae within Rickettsiales.</title>
        <authorList>
            <person name="Wang Z."/>
            <person name="Wu M."/>
        </authorList>
    </citation>
    <scope>NUCLEOTIDE SEQUENCE [LARGE SCALE GENOMIC DNA]</scope>
    <source>
        <strain evidence="2">PRA3</strain>
    </source>
</reference>
<dbReference type="EMBL" id="CP008941">
    <property type="protein sequence ID" value="AIK95653.1"/>
    <property type="molecule type" value="Genomic_DNA"/>
</dbReference>
<feature type="region of interest" description="Disordered" evidence="1">
    <location>
        <begin position="303"/>
        <end position="323"/>
    </location>
</feature>
<sequence>MANKSYQNALNKTESSSQSLSSSYRDMVDLSNSIVNSHQASDAISQGFSAENSNAIHQSANFVKSFADQNNITQDKAASLLAEASVGGGLGFAKGSLGANTSVSTRDQELLQKAQNVVESEDFQAAQRAATQAAKNYSHSLSDEESRRLAGSVSGSYERGMQQRAEAARSYNQAESYSQQALFTKANSASINSNYNQQFVEWLSDQRADGTHGKIGKHGTAHIIANDPAMASVYATRFMEEKHILPSSSVPASAQSVVSSYNQETGHSQYAVTKDSLELVRNQGQSEITVSRLDRQQLFEGSVDQQMSRQRKTIQEGENSIHSQREEVINKYNNEEGKSVSIKTMEKGLDEVISMPGDVADWIKAK</sequence>
<dbReference type="Proteomes" id="UP000028926">
    <property type="component" value="Chromosome"/>
</dbReference>
<feature type="region of interest" description="Disordered" evidence="1">
    <location>
        <begin position="1"/>
        <end position="22"/>
    </location>
</feature>
<accession>A0A077AVH3</accession>
<dbReference type="RefSeq" id="WP_038462933.1">
    <property type="nucleotide sequence ID" value="NZ_CP008941.1"/>
</dbReference>
<dbReference type="HOGENOM" id="CLU_755841_0_0_5"/>
<dbReference type="KEGG" id="paca:ID47_01210"/>
<feature type="compositionally biased region" description="Polar residues" evidence="1">
    <location>
        <begin position="1"/>
        <end position="14"/>
    </location>
</feature>
<name>A0A077AVH3_9PROT</name>
<proteinExistence type="predicted"/>
<evidence type="ECO:0000256" key="1">
    <source>
        <dbReference type="SAM" id="MobiDB-lite"/>
    </source>
</evidence>
<evidence type="ECO:0008006" key="4">
    <source>
        <dbReference type="Google" id="ProtNLM"/>
    </source>
</evidence>
<evidence type="ECO:0000313" key="3">
    <source>
        <dbReference type="Proteomes" id="UP000028926"/>
    </source>
</evidence>
<keyword evidence="3" id="KW-1185">Reference proteome</keyword>
<protein>
    <recommendedName>
        <fullName evidence="4">TraG N-terminal Proteobacteria domain-containing protein</fullName>
    </recommendedName>
</protein>
<evidence type="ECO:0000313" key="2">
    <source>
        <dbReference type="EMBL" id="AIK95653.1"/>
    </source>
</evidence>
<dbReference type="AlphaFoldDB" id="A0A077AVH3"/>